<organism evidence="1 2">
    <name type="scientific">Smallanthus sonchifolius</name>
    <dbReference type="NCBI Taxonomy" id="185202"/>
    <lineage>
        <taxon>Eukaryota</taxon>
        <taxon>Viridiplantae</taxon>
        <taxon>Streptophyta</taxon>
        <taxon>Embryophyta</taxon>
        <taxon>Tracheophyta</taxon>
        <taxon>Spermatophyta</taxon>
        <taxon>Magnoliopsida</taxon>
        <taxon>eudicotyledons</taxon>
        <taxon>Gunneridae</taxon>
        <taxon>Pentapetalae</taxon>
        <taxon>asterids</taxon>
        <taxon>campanulids</taxon>
        <taxon>Asterales</taxon>
        <taxon>Asteraceae</taxon>
        <taxon>Asteroideae</taxon>
        <taxon>Heliantheae alliance</taxon>
        <taxon>Millerieae</taxon>
        <taxon>Smallanthus</taxon>
    </lineage>
</organism>
<reference evidence="1 2" key="2">
    <citation type="journal article" date="2022" name="Mol. Ecol. Resour.">
        <title>The genomes of chicory, endive, great burdock and yacon provide insights into Asteraceae paleo-polyploidization history and plant inulin production.</title>
        <authorList>
            <person name="Fan W."/>
            <person name="Wang S."/>
            <person name="Wang H."/>
            <person name="Wang A."/>
            <person name="Jiang F."/>
            <person name="Liu H."/>
            <person name="Zhao H."/>
            <person name="Xu D."/>
            <person name="Zhang Y."/>
        </authorList>
    </citation>
    <scope>NUCLEOTIDE SEQUENCE [LARGE SCALE GENOMIC DNA]</scope>
    <source>
        <strain evidence="2">cv. Yunnan</strain>
        <tissue evidence="1">Leaves</tissue>
    </source>
</reference>
<evidence type="ECO:0000313" key="1">
    <source>
        <dbReference type="EMBL" id="KAI3784950.1"/>
    </source>
</evidence>
<dbReference type="EMBL" id="CM042031">
    <property type="protein sequence ID" value="KAI3784950.1"/>
    <property type="molecule type" value="Genomic_DNA"/>
</dbReference>
<evidence type="ECO:0000313" key="2">
    <source>
        <dbReference type="Proteomes" id="UP001056120"/>
    </source>
</evidence>
<protein>
    <submittedName>
        <fullName evidence="1">Uncharacterized protein</fullName>
    </submittedName>
</protein>
<proteinExistence type="predicted"/>
<accession>A0ACB9GN95</accession>
<comment type="caution">
    <text evidence="1">The sequence shown here is derived from an EMBL/GenBank/DDBJ whole genome shotgun (WGS) entry which is preliminary data.</text>
</comment>
<keyword evidence="2" id="KW-1185">Reference proteome</keyword>
<dbReference type="Proteomes" id="UP001056120">
    <property type="component" value="Linkage Group LG14"/>
</dbReference>
<reference evidence="2" key="1">
    <citation type="journal article" date="2022" name="Mol. Ecol. Resour.">
        <title>The genomes of chicory, endive, great burdock and yacon provide insights into Asteraceae palaeo-polyploidization history and plant inulin production.</title>
        <authorList>
            <person name="Fan W."/>
            <person name="Wang S."/>
            <person name="Wang H."/>
            <person name="Wang A."/>
            <person name="Jiang F."/>
            <person name="Liu H."/>
            <person name="Zhao H."/>
            <person name="Xu D."/>
            <person name="Zhang Y."/>
        </authorList>
    </citation>
    <scope>NUCLEOTIDE SEQUENCE [LARGE SCALE GENOMIC DNA]</scope>
    <source>
        <strain evidence="2">cv. Yunnan</strain>
    </source>
</reference>
<gene>
    <name evidence="1" type="ORF">L1987_44058</name>
</gene>
<name>A0ACB9GN95_9ASTR</name>
<sequence length="114" mass="12486">MGCLSGLGRQAASVCTTHLEKCVCGQLEILNGSVRLLEQAPLSRGKSVSHNIGSGCIGYFKLFLSIEGTNTCSNWHGGCKLQIRDMWFTICSMTVIEEPFHRLGFLTRNPLPVL</sequence>